<evidence type="ECO:0000313" key="4">
    <source>
        <dbReference type="EMBL" id="GGD14355.1"/>
    </source>
</evidence>
<evidence type="ECO:0000256" key="1">
    <source>
        <dbReference type="SAM" id="Coils"/>
    </source>
</evidence>
<keyword evidence="5" id="KW-1185">Reference proteome</keyword>
<organism evidence="4 5">
    <name type="scientific">Aquisalinus flavus</name>
    <dbReference type="NCBI Taxonomy" id="1526572"/>
    <lineage>
        <taxon>Bacteria</taxon>
        <taxon>Pseudomonadati</taxon>
        <taxon>Pseudomonadota</taxon>
        <taxon>Alphaproteobacteria</taxon>
        <taxon>Parvularculales</taxon>
        <taxon>Parvularculaceae</taxon>
        <taxon>Aquisalinus</taxon>
    </lineage>
</organism>
<name>A0A8J2V751_9PROT</name>
<reference evidence="4" key="2">
    <citation type="submission" date="2020-09" db="EMBL/GenBank/DDBJ databases">
        <authorList>
            <person name="Sun Q."/>
            <person name="Zhou Y."/>
        </authorList>
    </citation>
    <scope>NUCLEOTIDE SEQUENCE</scope>
    <source>
        <strain evidence="4">CGMCC 1.12921</strain>
    </source>
</reference>
<accession>A0A8J2V751</accession>
<dbReference type="RefSeq" id="WP_188158195.1">
    <property type="nucleotide sequence ID" value="NZ_BMGH01000001.1"/>
</dbReference>
<feature type="signal peptide" evidence="3">
    <location>
        <begin position="1"/>
        <end position="19"/>
    </location>
</feature>
<feature type="compositionally biased region" description="Basic and acidic residues" evidence="2">
    <location>
        <begin position="856"/>
        <end position="872"/>
    </location>
</feature>
<dbReference type="EMBL" id="BMGH01000001">
    <property type="protein sequence ID" value="GGD14355.1"/>
    <property type="molecule type" value="Genomic_DNA"/>
</dbReference>
<reference evidence="4" key="1">
    <citation type="journal article" date="2014" name="Int. J. Syst. Evol. Microbiol.">
        <title>Complete genome sequence of Corynebacterium casei LMG S-19264T (=DSM 44701T), isolated from a smear-ripened cheese.</title>
        <authorList>
            <consortium name="US DOE Joint Genome Institute (JGI-PGF)"/>
            <person name="Walter F."/>
            <person name="Albersmeier A."/>
            <person name="Kalinowski J."/>
            <person name="Ruckert C."/>
        </authorList>
    </citation>
    <scope>NUCLEOTIDE SEQUENCE</scope>
    <source>
        <strain evidence="4">CGMCC 1.12921</strain>
    </source>
</reference>
<feature type="region of interest" description="Disordered" evidence="2">
    <location>
        <begin position="943"/>
        <end position="967"/>
    </location>
</feature>
<feature type="chain" id="PRO_5035295453" evidence="3">
    <location>
        <begin position="20"/>
        <end position="1186"/>
    </location>
</feature>
<gene>
    <name evidence="4" type="ORF">GCM10011342_23930</name>
</gene>
<feature type="region of interest" description="Disordered" evidence="2">
    <location>
        <begin position="792"/>
        <end position="872"/>
    </location>
</feature>
<protein>
    <submittedName>
        <fullName evidence="4">Uncharacterized protein</fullName>
    </submittedName>
</protein>
<feature type="compositionally biased region" description="Basic and acidic residues" evidence="2">
    <location>
        <begin position="800"/>
        <end position="849"/>
    </location>
</feature>
<feature type="coiled-coil region" evidence="1">
    <location>
        <begin position="416"/>
        <end position="470"/>
    </location>
</feature>
<dbReference type="AlphaFoldDB" id="A0A8J2V751"/>
<comment type="caution">
    <text evidence="4">The sequence shown here is derived from an EMBL/GenBank/DDBJ whole genome shotgun (WGS) entry which is preliminary data.</text>
</comment>
<keyword evidence="1" id="KW-0175">Coiled coil</keyword>
<evidence type="ECO:0000256" key="3">
    <source>
        <dbReference type="SAM" id="SignalP"/>
    </source>
</evidence>
<keyword evidence="3" id="KW-0732">Signal</keyword>
<evidence type="ECO:0000313" key="5">
    <source>
        <dbReference type="Proteomes" id="UP000613582"/>
    </source>
</evidence>
<evidence type="ECO:0000256" key="2">
    <source>
        <dbReference type="SAM" id="MobiDB-lite"/>
    </source>
</evidence>
<proteinExistence type="predicted"/>
<dbReference type="Proteomes" id="UP000613582">
    <property type="component" value="Unassembled WGS sequence"/>
</dbReference>
<sequence>MIDKHTLFRNLLKSGVAMAGLTAVGVPALAAEADIDASAAIAASVQTPAANAGIEERQQYVLRLMAQVYNGKHDYSHTQLLGVGRIRKDQQSYTMFDYGDGAVVIDKADRLAAGKFLNVSATEKAILYDYDTKTVSGDDEIASFHNTYVRPWMDRAPALGVDTDWSQQLPVSALGVEGLGEGQVTIEMSREYFTHDGMPMVLIHYAVPAFSYDIGSGRTVIHWAQGISMTDPGFGMIYLNSMLHRAVATQDGIGGQPYRYGRVMVAANEDGSAMVDYRDVPQLAPYLDSFFSPEAMRVVPAGTPDETPDERPLLLAQRLDTMALSLAENSANEAPLTTAAQTSGSRGQEVTNTQQIDNTMGTAAQVNATFGNIWNWARSAEGAPAFDWKSMPVGGQVEEKVVIGIARDWDGFADTADMLASNFKNAQNEYDLAKEAIAKIPTKTVPGEELVELKAIAANLEKERKAAFQTFMSISKEPPSPTKVARLKEAQMAMTRKAGEARAMSKKVTEAIGDPFWYDVVPGDTPPVLETRLQSAATEMADLTQQMAKHEQAGARWLSFVEEMPPSTLEKVKRNMGKGFQQLGNAFNIYTIGKSAANAGKNQTNNPAHGDIALTRTYGSTLDNLSGGTTVGGVFDLNLGFDLIGLATKDPLTAAAVTASSVTDIYYSARGYKAVLAEQAKAAGVARDLARKEKERYIFESNKAWLEFELEMAALGIDIYMLDAYADEADANLEEMMKERGLDPHEANNPDWTDPRIDPATGLPTPGYWAYLKENYPGTLASYGIDPEAPVGGWPGGIGPEHRPKDGKVTKEEAEKIKQRFEDEFDPKYPTRDPNLDRKPKNQDPKQPTEPELTDEERRELELEERRRKAQEELDAYQKEKIEREKREREEDRKDRTYDMRVSDLEISELIVTTFDLEPVEFEGPEFEMPEFDPPEFVPPGFDAPDASKFPPTDPDDTDGYPGTGEYPAFGYENMSGIVPTSLEPWAEWLATQDVKMLERLALQAGYPNLASALADAQNLIRYASDQGFRQWANQAPSCGGIVGCGPQYLERWAMKKSQVALGDILADSRDIFSTAGLSDIKMSGFLLSYIMRDYALEDGDIVDVVITQFGRKIFETRISLLNAGTDFNINLNPGVAAIEITAVNEGSAPPNTAAIIIDNVTEGESEQTYSLRTGETATLRVEPGQ</sequence>